<dbReference type="AlphaFoldDB" id="A0A1M7T1S3"/>
<dbReference type="Gene3D" id="3.40.50.1820">
    <property type="entry name" value="alpha/beta hydrolase"/>
    <property type="match status" value="1"/>
</dbReference>
<dbReference type="EMBL" id="FRDN01000005">
    <property type="protein sequence ID" value="SHN64725.1"/>
    <property type="molecule type" value="Genomic_DNA"/>
</dbReference>
<evidence type="ECO:0000259" key="1">
    <source>
        <dbReference type="Pfam" id="PF12697"/>
    </source>
</evidence>
<dbReference type="InterPro" id="IPR029058">
    <property type="entry name" value="AB_hydrolase_fold"/>
</dbReference>
<evidence type="ECO:0000313" key="2">
    <source>
        <dbReference type="EMBL" id="SHN64725.1"/>
    </source>
</evidence>
<accession>A0A1M7T1S3</accession>
<dbReference type="PRINTS" id="PR00111">
    <property type="entry name" value="ABHYDROLASE"/>
</dbReference>
<dbReference type="SUPFAM" id="SSF53474">
    <property type="entry name" value="alpha/beta-Hydrolases"/>
    <property type="match status" value="1"/>
</dbReference>
<dbReference type="PANTHER" id="PTHR43798">
    <property type="entry name" value="MONOACYLGLYCEROL LIPASE"/>
    <property type="match status" value="1"/>
</dbReference>
<dbReference type="Pfam" id="PF12697">
    <property type="entry name" value="Abhydrolase_6"/>
    <property type="match status" value="1"/>
</dbReference>
<feature type="domain" description="AB hydrolase-1" evidence="1">
    <location>
        <begin position="16"/>
        <end position="235"/>
    </location>
</feature>
<dbReference type="InterPro" id="IPR050266">
    <property type="entry name" value="AB_hydrolase_sf"/>
</dbReference>
<gene>
    <name evidence="2" type="ORF">SAMN02745215_01441</name>
</gene>
<dbReference type="InterPro" id="IPR000073">
    <property type="entry name" value="AB_hydrolase_1"/>
</dbReference>
<sequence length="262" mass="28844">MEIFLQEVNEAQAVSILFIHGGGLSGWMWDKQVKDLNGFHCLVPDLPGHGNSRELQNFYIKECAQLMAALIKSKGHHGKAHVVGHSIGAQILLQLLADSPEVVHTAVVHSALVRSLWGVSSLIKPTVKLTIPLTRKKWFAKLQAQTLSIPAEYFLRYYEESKSISAETLAGLLIENAAFKLPDGLENNPVPTLILVGEKERGIMIHSAKDLVSFLPNAEGYIVQGAGHGFNFEDPVLYTKILQAWLAESRLPAGSLKRILKP</sequence>
<dbReference type="Proteomes" id="UP000184010">
    <property type="component" value="Unassembled WGS sequence"/>
</dbReference>
<evidence type="ECO:0000313" key="3">
    <source>
        <dbReference type="Proteomes" id="UP000184010"/>
    </source>
</evidence>
<protein>
    <submittedName>
        <fullName evidence="2">Pimeloyl-ACP methyl ester carboxylesterase</fullName>
    </submittedName>
</protein>
<keyword evidence="3" id="KW-1185">Reference proteome</keyword>
<reference evidence="3" key="1">
    <citation type="submission" date="2016-12" db="EMBL/GenBank/DDBJ databases">
        <authorList>
            <person name="Varghese N."/>
            <person name="Submissions S."/>
        </authorList>
    </citation>
    <scope>NUCLEOTIDE SEQUENCE [LARGE SCALE GENOMIC DNA]</scope>
    <source>
        <strain evidence="3">DSM 11544</strain>
    </source>
</reference>
<organism evidence="2 3">
    <name type="scientific">Desulfitobacterium chlororespirans DSM 11544</name>
    <dbReference type="NCBI Taxonomy" id="1121395"/>
    <lineage>
        <taxon>Bacteria</taxon>
        <taxon>Bacillati</taxon>
        <taxon>Bacillota</taxon>
        <taxon>Clostridia</taxon>
        <taxon>Eubacteriales</taxon>
        <taxon>Desulfitobacteriaceae</taxon>
        <taxon>Desulfitobacterium</taxon>
    </lineage>
</organism>
<dbReference type="RefSeq" id="WP_072771960.1">
    <property type="nucleotide sequence ID" value="NZ_FRDN01000005.1"/>
</dbReference>
<dbReference type="STRING" id="1121395.SAMN02745215_01441"/>
<name>A0A1M7T1S3_9FIRM</name>
<proteinExistence type="predicted"/>